<evidence type="ECO:0000313" key="2">
    <source>
        <dbReference type="Proteomes" id="UP001066276"/>
    </source>
</evidence>
<accession>A0AAV7VTR1</accession>
<dbReference type="Proteomes" id="UP001066276">
    <property type="component" value="Chromosome 2_1"/>
</dbReference>
<dbReference type="AlphaFoldDB" id="A0AAV7VTR1"/>
<evidence type="ECO:0000313" key="1">
    <source>
        <dbReference type="EMBL" id="KAJ1203723.1"/>
    </source>
</evidence>
<protein>
    <submittedName>
        <fullName evidence="1">Uncharacterized protein</fullName>
    </submittedName>
</protein>
<reference evidence="1" key="1">
    <citation type="journal article" date="2022" name="bioRxiv">
        <title>Sequencing and chromosome-scale assembly of the giantPleurodeles waltlgenome.</title>
        <authorList>
            <person name="Brown T."/>
            <person name="Elewa A."/>
            <person name="Iarovenko S."/>
            <person name="Subramanian E."/>
            <person name="Araus A.J."/>
            <person name="Petzold A."/>
            <person name="Susuki M."/>
            <person name="Suzuki K.-i.T."/>
            <person name="Hayashi T."/>
            <person name="Toyoda A."/>
            <person name="Oliveira C."/>
            <person name="Osipova E."/>
            <person name="Leigh N.D."/>
            <person name="Simon A."/>
            <person name="Yun M.H."/>
        </authorList>
    </citation>
    <scope>NUCLEOTIDE SEQUENCE</scope>
    <source>
        <strain evidence="1">20211129_DDA</strain>
        <tissue evidence="1">Liver</tissue>
    </source>
</reference>
<dbReference type="EMBL" id="JANPWB010000003">
    <property type="protein sequence ID" value="KAJ1203723.1"/>
    <property type="molecule type" value="Genomic_DNA"/>
</dbReference>
<comment type="caution">
    <text evidence="1">The sequence shown here is derived from an EMBL/GenBank/DDBJ whole genome shotgun (WGS) entry which is preliminary data.</text>
</comment>
<name>A0AAV7VTR1_PLEWA</name>
<proteinExistence type="predicted"/>
<gene>
    <name evidence="1" type="ORF">NDU88_007504</name>
</gene>
<sequence>MTQPHFLGFHLRNRDHVGGPPWAAHDAVDELHRWALLHGDGPFLALCFTLGVMSSSCVASVLPAAYGELKASFKVHERNTRTARACAVGPAQLD</sequence>
<keyword evidence="2" id="KW-1185">Reference proteome</keyword>
<organism evidence="1 2">
    <name type="scientific">Pleurodeles waltl</name>
    <name type="common">Iberian ribbed newt</name>
    <dbReference type="NCBI Taxonomy" id="8319"/>
    <lineage>
        <taxon>Eukaryota</taxon>
        <taxon>Metazoa</taxon>
        <taxon>Chordata</taxon>
        <taxon>Craniata</taxon>
        <taxon>Vertebrata</taxon>
        <taxon>Euteleostomi</taxon>
        <taxon>Amphibia</taxon>
        <taxon>Batrachia</taxon>
        <taxon>Caudata</taxon>
        <taxon>Salamandroidea</taxon>
        <taxon>Salamandridae</taxon>
        <taxon>Pleurodelinae</taxon>
        <taxon>Pleurodeles</taxon>
    </lineage>
</organism>